<keyword evidence="11" id="KW-1185">Reference proteome</keyword>
<dbReference type="SMART" id="SM00098">
    <property type="entry name" value="alkPPc"/>
    <property type="match status" value="1"/>
</dbReference>
<dbReference type="RefSeq" id="WP_167962500.1">
    <property type="nucleotide sequence ID" value="NZ_JAATJJ010000001.1"/>
</dbReference>
<dbReference type="GO" id="GO:0004035">
    <property type="term" value="F:alkaline phosphatase activity"/>
    <property type="evidence" value="ECO:0007669"/>
    <property type="project" value="UniProtKB-EC"/>
</dbReference>
<dbReference type="PRINTS" id="PR00113">
    <property type="entry name" value="ALKPHPHTASE"/>
</dbReference>
<protein>
    <submittedName>
        <fullName evidence="10">Alkaline phosphatase</fullName>
        <ecNumber evidence="10">3.1.3.1</ecNumber>
    </submittedName>
</protein>
<evidence type="ECO:0000256" key="8">
    <source>
        <dbReference type="PIRSR" id="PIRSR601952-2"/>
    </source>
</evidence>
<dbReference type="PANTHER" id="PTHR11596:SF5">
    <property type="entry name" value="ALKALINE PHOSPHATASE"/>
    <property type="match status" value="1"/>
</dbReference>
<feature type="binding site" evidence="8">
    <location>
        <position position="47"/>
    </location>
    <ligand>
        <name>Zn(2+)</name>
        <dbReference type="ChEBI" id="CHEBI:29105"/>
        <label>2</label>
    </ligand>
</feature>
<evidence type="ECO:0000313" key="11">
    <source>
        <dbReference type="Proteomes" id="UP000590442"/>
    </source>
</evidence>
<accession>A0A846R2N0</accession>
<dbReference type="SUPFAM" id="SSF53649">
    <property type="entry name" value="Alkaline phosphatase-like"/>
    <property type="match status" value="1"/>
</dbReference>
<evidence type="ECO:0000256" key="2">
    <source>
        <dbReference type="ARBA" id="ARBA00022553"/>
    </source>
</evidence>
<feature type="binding site" evidence="8">
    <location>
        <position position="261"/>
    </location>
    <ligand>
        <name>Zn(2+)</name>
        <dbReference type="ChEBI" id="CHEBI:29105"/>
        <label>2</label>
    </ligand>
</feature>
<dbReference type="InterPro" id="IPR017850">
    <property type="entry name" value="Alkaline_phosphatase_core_sf"/>
</dbReference>
<evidence type="ECO:0000256" key="3">
    <source>
        <dbReference type="ARBA" id="ARBA00022723"/>
    </source>
</evidence>
<proteinExistence type="inferred from homology"/>
<keyword evidence="5 8" id="KW-0862">Zinc</keyword>
<evidence type="ECO:0000256" key="6">
    <source>
        <dbReference type="ARBA" id="ARBA00022842"/>
    </source>
</evidence>
<reference evidence="10 11" key="1">
    <citation type="submission" date="2020-03" db="EMBL/GenBank/DDBJ databases">
        <title>Genomic Encyclopedia of Type Strains, Phase IV (KMG-IV): sequencing the most valuable type-strain genomes for metagenomic binning, comparative biology and taxonomic classification.</title>
        <authorList>
            <person name="Goeker M."/>
        </authorList>
    </citation>
    <scope>NUCLEOTIDE SEQUENCE [LARGE SCALE GENOMIC DNA]</scope>
    <source>
        <strain evidence="10 11">DSM 29762</strain>
    </source>
</reference>
<dbReference type="PANTHER" id="PTHR11596">
    <property type="entry name" value="ALKALINE PHOSPHATASE"/>
    <property type="match status" value="1"/>
</dbReference>
<feature type="binding site" evidence="8">
    <location>
        <position position="47"/>
    </location>
    <ligand>
        <name>Mg(2+)</name>
        <dbReference type="ChEBI" id="CHEBI:18420"/>
    </ligand>
</feature>
<keyword evidence="6 8" id="KW-0460">Magnesium</keyword>
<dbReference type="EC" id="3.1.3.1" evidence="10"/>
<dbReference type="GO" id="GO:0046872">
    <property type="term" value="F:metal ion binding"/>
    <property type="evidence" value="ECO:0007669"/>
    <property type="project" value="UniProtKB-KW"/>
</dbReference>
<dbReference type="Proteomes" id="UP000590442">
    <property type="component" value="Unassembled WGS sequence"/>
</dbReference>
<evidence type="ECO:0000256" key="1">
    <source>
        <dbReference type="ARBA" id="ARBA00005984"/>
    </source>
</evidence>
<evidence type="ECO:0000256" key="7">
    <source>
        <dbReference type="PIRSR" id="PIRSR601952-1"/>
    </source>
</evidence>
<comment type="caution">
    <text evidence="10">The sequence shown here is derived from an EMBL/GenBank/DDBJ whole genome shotgun (WGS) entry which is preliminary data.</text>
</comment>
<feature type="binding site" evidence="8">
    <location>
        <position position="141"/>
    </location>
    <ligand>
        <name>Mg(2+)</name>
        <dbReference type="ChEBI" id="CHEBI:18420"/>
    </ligand>
</feature>
<dbReference type="AlphaFoldDB" id="A0A846R2N0"/>
<keyword evidence="3 8" id="KW-0479">Metal-binding</keyword>
<keyword evidence="4 10" id="KW-0378">Hydrolase</keyword>
<comment type="cofactor">
    <cofactor evidence="8">
        <name>Zn(2+)</name>
        <dbReference type="ChEBI" id="CHEBI:29105"/>
    </cofactor>
    <text evidence="8">Binds 2 Zn(2+) ions.</text>
</comment>
<dbReference type="CDD" id="cd16012">
    <property type="entry name" value="ALP"/>
    <property type="match status" value="1"/>
</dbReference>
<dbReference type="EMBL" id="JAATJJ010000001">
    <property type="protein sequence ID" value="NJB71079.1"/>
    <property type="molecule type" value="Genomic_DNA"/>
</dbReference>
<dbReference type="Gene3D" id="3.40.720.10">
    <property type="entry name" value="Alkaline Phosphatase, subunit A"/>
    <property type="match status" value="1"/>
</dbReference>
<organism evidence="10 11">
    <name type="scientific">Saonia flava</name>
    <dbReference type="NCBI Taxonomy" id="523696"/>
    <lineage>
        <taxon>Bacteria</taxon>
        <taxon>Pseudomonadati</taxon>
        <taxon>Bacteroidota</taxon>
        <taxon>Flavobacteriia</taxon>
        <taxon>Flavobacteriales</taxon>
        <taxon>Flavobacteriaceae</taxon>
        <taxon>Saonia</taxon>
    </lineage>
</organism>
<feature type="binding site" evidence="8">
    <location>
        <position position="304"/>
    </location>
    <ligand>
        <name>Zn(2+)</name>
        <dbReference type="ChEBI" id="CHEBI:29105"/>
        <label>2</label>
    </ligand>
</feature>
<keyword evidence="2" id="KW-0597">Phosphoprotein</keyword>
<feature type="active site" description="Phosphoserine intermediate" evidence="7">
    <location>
        <position position="88"/>
    </location>
</feature>
<name>A0A846R2N0_9FLAO</name>
<feature type="binding site" evidence="8">
    <location>
        <position position="303"/>
    </location>
    <ligand>
        <name>Zn(2+)</name>
        <dbReference type="ChEBI" id="CHEBI:29105"/>
        <label>2</label>
    </ligand>
</feature>
<evidence type="ECO:0000313" key="10">
    <source>
        <dbReference type="EMBL" id="NJB71079.1"/>
    </source>
</evidence>
<sequence length="385" mass="42804">MRDIFKTGFLTSLLLCALGCTTQKIQNFPSTPKAVSAPPNIIIMIGDGMGIPQVSTAYFFGKEQPNFSRFKHIGLHKTSDKSHKITDSAAGATAISTGQKTYKRAIGVSVDTIPQETILEYLQKQGYQTGLISLTSITHATPASFYAHVKDRDMHEEIAAQLVSANVDFIAGGGRKFFRDRSDGKQLFLDMIQQGYHMDTLQLSNPSLDKPNAYFLGNDQELPSIIEGRDDFLNDATTLALHYFEQRKQPFFMMVEGSYIDWGGHAENAEMMITEVLDFDKTIGTVLDFVEEHPNTLLVVTADHETGGVSIGKNYDVDSSTGKKKEVPEKVTVYFNSNQHSGELIPVFAKGKGAENFQGIYENNEIYHKIIQSLNIKPIKDEKNK</sequence>
<comment type="cofactor">
    <cofactor evidence="8">
        <name>Mg(2+)</name>
        <dbReference type="ChEBI" id="CHEBI:18420"/>
    </cofactor>
    <text evidence="8">Binds 1 Mg(2+) ion.</text>
</comment>
<dbReference type="Pfam" id="PF00245">
    <property type="entry name" value="Alk_phosphatase"/>
    <property type="match status" value="1"/>
</dbReference>
<feature type="binding site" evidence="8">
    <location>
        <position position="256"/>
    </location>
    <ligand>
        <name>Mg(2+)</name>
        <dbReference type="ChEBI" id="CHEBI:18420"/>
    </ligand>
</feature>
<dbReference type="PROSITE" id="PS00123">
    <property type="entry name" value="ALKALINE_PHOSPHATASE"/>
    <property type="match status" value="1"/>
</dbReference>
<gene>
    <name evidence="10" type="ORF">GGR42_001541</name>
</gene>
<dbReference type="InterPro" id="IPR018299">
    <property type="entry name" value="Alkaline_phosphatase_AS"/>
</dbReference>
<feature type="binding site" evidence="8">
    <location>
        <position position="340"/>
    </location>
    <ligand>
        <name>Zn(2+)</name>
        <dbReference type="ChEBI" id="CHEBI:29105"/>
        <label>2</label>
    </ligand>
</feature>
<evidence type="ECO:0000256" key="4">
    <source>
        <dbReference type="ARBA" id="ARBA00022801"/>
    </source>
</evidence>
<feature type="binding site" evidence="8">
    <location>
        <position position="265"/>
    </location>
    <ligand>
        <name>Zn(2+)</name>
        <dbReference type="ChEBI" id="CHEBI:29105"/>
        <label>2</label>
    </ligand>
</feature>
<dbReference type="InterPro" id="IPR001952">
    <property type="entry name" value="Alkaline_phosphatase"/>
</dbReference>
<evidence type="ECO:0000256" key="9">
    <source>
        <dbReference type="RuleBase" id="RU003946"/>
    </source>
</evidence>
<evidence type="ECO:0000256" key="5">
    <source>
        <dbReference type="ARBA" id="ARBA00022833"/>
    </source>
</evidence>
<comment type="similarity">
    <text evidence="1 9">Belongs to the alkaline phosphatase family.</text>
</comment>
<feature type="binding site" evidence="8">
    <location>
        <position position="139"/>
    </location>
    <ligand>
        <name>Mg(2+)</name>
        <dbReference type="ChEBI" id="CHEBI:18420"/>
    </ligand>
</feature>